<keyword evidence="1" id="KW-0677">Repeat</keyword>
<dbReference type="GO" id="GO:0008270">
    <property type="term" value="F:zinc ion binding"/>
    <property type="evidence" value="ECO:0007669"/>
    <property type="project" value="UniProtKB-KW"/>
</dbReference>
<sequence length="403" mass="45565">MAEHYPITSHIVDPIETHINYTIDGLIGLLNFRRAQLLGLVRNIREDKRAAEIARQQMTAQLTEAQGLLQEALKENPFQSMQEGMVREMEDKLRDLRNNAPIETQLKWKCDTRNLETTIFRLGEIIQVPDYAKFQTSTVATGKQGFGPGELIVPLGVAIHEDSHQIFIVNRNNNRVEIFSETGEYLNQLGEGQLFLPYGIAIHKENVYVSRWVPNTVSQFTLTDMSLVRKIGGEGSNNGQFNYPRQLTTDPIGHVFIADSLNNRISVHDTDLNHLHNITHQSMREPFDVKVSRDRVYVLCPSNNPCMHVLTLEGDKLHSLITKGMDVLGPYFFCLDPLNNFVISDNNSHSIRVFSPEGNLLHTVGTKGHKQGMLYSPKGIAITPNGRLVTVSVNENYGLEIYY</sequence>
<keyword evidence="5" id="KW-1185">Reference proteome</keyword>
<keyword evidence="3" id="KW-0175">Coiled coil</keyword>
<dbReference type="InterPro" id="IPR001258">
    <property type="entry name" value="NHL_repeat"/>
</dbReference>
<protein>
    <submittedName>
        <fullName evidence="4">E3 ubiquitin-protein ligase TRIM71</fullName>
    </submittedName>
</protein>
<evidence type="ECO:0000256" key="3">
    <source>
        <dbReference type="SAM" id="Coils"/>
    </source>
</evidence>
<name>A0AAV7J8F1_9METZ</name>
<proteinExistence type="predicted"/>
<dbReference type="GO" id="GO:0043161">
    <property type="term" value="P:proteasome-mediated ubiquitin-dependent protein catabolic process"/>
    <property type="evidence" value="ECO:0007669"/>
    <property type="project" value="TreeGrafter"/>
</dbReference>
<evidence type="ECO:0000313" key="5">
    <source>
        <dbReference type="Proteomes" id="UP001165289"/>
    </source>
</evidence>
<dbReference type="EMBL" id="JAKMXF010000365">
    <property type="protein sequence ID" value="KAI6645688.1"/>
    <property type="molecule type" value="Genomic_DNA"/>
</dbReference>
<accession>A0AAV7J8F1</accession>
<dbReference type="PANTHER" id="PTHR24104:SF25">
    <property type="entry name" value="PROTEIN LIN-41"/>
    <property type="match status" value="1"/>
</dbReference>
<evidence type="ECO:0000256" key="1">
    <source>
        <dbReference type="ARBA" id="ARBA00022737"/>
    </source>
</evidence>
<dbReference type="InterPro" id="IPR050952">
    <property type="entry name" value="TRIM-NHL_E3_ligases"/>
</dbReference>
<organism evidence="4 5">
    <name type="scientific">Oopsacas minuta</name>
    <dbReference type="NCBI Taxonomy" id="111878"/>
    <lineage>
        <taxon>Eukaryota</taxon>
        <taxon>Metazoa</taxon>
        <taxon>Porifera</taxon>
        <taxon>Hexactinellida</taxon>
        <taxon>Hexasterophora</taxon>
        <taxon>Lyssacinosida</taxon>
        <taxon>Leucopsacidae</taxon>
        <taxon>Oopsacas</taxon>
    </lineage>
</organism>
<dbReference type="GO" id="GO:0061630">
    <property type="term" value="F:ubiquitin protein ligase activity"/>
    <property type="evidence" value="ECO:0007669"/>
    <property type="project" value="TreeGrafter"/>
</dbReference>
<feature type="repeat" description="NHL" evidence="2">
    <location>
        <begin position="228"/>
        <end position="271"/>
    </location>
</feature>
<feature type="coiled-coil region" evidence="3">
    <location>
        <begin position="41"/>
        <end position="99"/>
    </location>
</feature>
<gene>
    <name evidence="4" type="ORF">LOD99_12951</name>
</gene>
<reference evidence="4 5" key="1">
    <citation type="journal article" date="2023" name="BMC Biol.">
        <title>The compact genome of the sponge Oopsacas minuta (Hexactinellida) is lacking key metazoan core genes.</title>
        <authorList>
            <person name="Santini S."/>
            <person name="Schenkelaars Q."/>
            <person name="Jourda C."/>
            <person name="Duchesne M."/>
            <person name="Belahbib H."/>
            <person name="Rocher C."/>
            <person name="Selva M."/>
            <person name="Riesgo A."/>
            <person name="Vervoort M."/>
            <person name="Leys S.P."/>
            <person name="Kodjabachian L."/>
            <person name="Le Bivic A."/>
            <person name="Borchiellini C."/>
            <person name="Claverie J.M."/>
            <person name="Renard E."/>
        </authorList>
    </citation>
    <scope>NUCLEOTIDE SEQUENCE [LARGE SCALE GENOMIC DNA]</scope>
    <source>
        <strain evidence="4">SPO-2</strain>
    </source>
</reference>
<evidence type="ECO:0000256" key="2">
    <source>
        <dbReference type="PROSITE-ProRule" id="PRU00504"/>
    </source>
</evidence>
<dbReference type="Gene3D" id="2.120.10.30">
    <property type="entry name" value="TolB, C-terminal domain"/>
    <property type="match status" value="2"/>
</dbReference>
<dbReference type="SUPFAM" id="SSF101898">
    <property type="entry name" value="NHL repeat"/>
    <property type="match status" value="1"/>
</dbReference>
<dbReference type="Proteomes" id="UP001165289">
    <property type="component" value="Unassembled WGS sequence"/>
</dbReference>
<dbReference type="GO" id="GO:0000209">
    <property type="term" value="P:protein polyubiquitination"/>
    <property type="evidence" value="ECO:0007669"/>
    <property type="project" value="TreeGrafter"/>
</dbReference>
<evidence type="ECO:0000313" key="4">
    <source>
        <dbReference type="EMBL" id="KAI6645688.1"/>
    </source>
</evidence>
<dbReference type="AlphaFoldDB" id="A0AAV7J8F1"/>
<comment type="caution">
    <text evidence="4">The sequence shown here is derived from an EMBL/GenBank/DDBJ whole genome shotgun (WGS) entry which is preliminary data.</text>
</comment>
<dbReference type="PROSITE" id="PS51125">
    <property type="entry name" value="NHL"/>
    <property type="match status" value="1"/>
</dbReference>
<dbReference type="PANTHER" id="PTHR24104">
    <property type="entry name" value="E3 UBIQUITIN-PROTEIN LIGASE NHLRC1-RELATED"/>
    <property type="match status" value="1"/>
</dbReference>
<dbReference type="InterPro" id="IPR011042">
    <property type="entry name" value="6-blade_b-propeller_TolB-like"/>
</dbReference>